<reference evidence="10 11" key="1">
    <citation type="submission" date="2018-08" db="EMBL/GenBank/DDBJ databases">
        <title>Genomic Encyclopedia of Archaeal and Bacterial Type Strains, Phase II (KMG-II): from individual species to whole genera.</title>
        <authorList>
            <person name="Goeker M."/>
        </authorList>
    </citation>
    <scope>NUCLEOTIDE SEQUENCE [LARGE SCALE GENOMIC DNA]</scope>
    <source>
        <strain evidence="10 11">DSM 45791</strain>
    </source>
</reference>
<organism evidence="10 11">
    <name type="scientific">Kutzneria buriramensis</name>
    <dbReference type="NCBI Taxonomy" id="1045776"/>
    <lineage>
        <taxon>Bacteria</taxon>
        <taxon>Bacillati</taxon>
        <taxon>Actinomycetota</taxon>
        <taxon>Actinomycetes</taxon>
        <taxon>Pseudonocardiales</taxon>
        <taxon>Pseudonocardiaceae</taxon>
        <taxon>Kutzneria</taxon>
    </lineage>
</organism>
<evidence type="ECO:0000256" key="4">
    <source>
        <dbReference type="ARBA" id="ARBA00022825"/>
    </source>
</evidence>
<name>A0A3E0I9A9_9PSEU</name>
<keyword evidence="4" id="KW-0720">Serine protease</keyword>
<feature type="region of interest" description="Disordered" evidence="6">
    <location>
        <begin position="897"/>
        <end position="918"/>
    </location>
</feature>
<dbReference type="PRINTS" id="PR00723">
    <property type="entry name" value="SUBTILISIN"/>
</dbReference>
<dbReference type="GO" id="GO:0006508">
    <property type="term" value="P:proteolysis"/>
    <property type="evidence" value="ECO:0007669"/>
    <property type="project" value="UniProtKB-KW"/>
</dbReference>
<evidence type="ECO:0000256" key="2">
    <source>
        <dbReference type="ARBA" id="ARBA00022670"/>
    </source>
</evidence>
<evidence type="ECO:0000256" key="7">
    <source>
        <dbReference type="SAM" id="SignalP"/>
    </source>
</evidence>
<gene>
    <name evidence="10" type="ORF">BCF44_101267</name>
</gene>
<dbReference type="SUPFAM" id="SSF52743">
    <property type="entry name" value="Subtilisin-like"/>
    <property type="match status" value="1"/>
</dbReference>
<keyword evidence="11" id="KW-1185">Reference proteome</keyword>
<dbReference type="InterPro" id="IPR000209">
    <property type="entry name" value="Peptidase_S8/S53_dom"/>
</dbReference>
<dbReference type="PANTHER" id="PTHR43806">
    <property type="entry name" value="PEPTIDASE S8"/>
    <property type="match status" value="1"/>
</dbReference>
<evidence type="ECO:0000259" key="8">
    <source>
        <dbReference type="Pfam" id="PF00082"/>
    </source>
</evidence>
<evidence type="ECO:0000256" key="1">
    <source>
        <dbReference type="ARBA" id="ARBA00011073"/>
    </source>
</evidence>
<dbReference type="Gene3D" id="3.40.50.200">
    <property type="entry name" value="Peptidase S8/S53 domain"/>
    <property type="match status" value="1"/>
</dbReference>
<dbReference type="PANTHER" id="PTHR43806:SF11">
    <property type="entry name" value="CEREVISIN-RELATED"/>
    <property type="match status" value="1"/>
</dbReference>
<dbReference type="InterPro" id="IPR050131">
    <property type="entry name" value="Peptidase_S8_subtilisin-like"/>
</dbReference>
<dbReference type="InterPro" id="IPR023828">
    <property type="entry name" value="Peptidase_S8_Ser-AS"/>
</dbReference>
<evidence type="ECO:0000313" key="10">
    <source>
        <dbReference type="EMBL" id="REH55250.1"/>
    </source>
</evidence>
<feature type="domain" description="Peptidase S8/S53" evidence="8">
    <location>
        <begin position="164"/>
        <end position="466"/>
    </location>
</feature>
<evidence type="ECO:0000256" key="5">
    <source>
        <dbReference type="PROSITE-ProRule" id="PRU01240"/>
    </source>
</evidence>
<dbReference type="InterPro" id="IPR015500">
    <property type="entry name" value="Peptidase_S8_subtilisin-rel"/>
</dbReference>
<feature type="chain" id="PRO_5017558906" evidence="7">
    <location>
        <begin position="26"/>
        <end position="1072"/>
    </location>
</feature>
<comment type="caution">
    <text evidence="5">Lacks conserved residue(s) required for the propagation of feature annotation.</text>
</comment>
<dbReference type="GO" id="GO:0004252">
    <property type="term" value="F:serine-type endopeptidase activity"/>
    <property type="evidence" value="ECO:0007669"/>
    <property type="project" value="InterPro"/>
</dbReference>
<evidence type="ECO:0000259" key="9">
    <source>
        <dbReference type="Pfam" id="PF05922"/>
    </source>
</evidence>
<evidence type="ECO:0000256" key="3">
    <source>
        <dbReference type="ARBA" id="ARBA00022801"/>
    </source>
</evidence>
<evidence type="ECO:0000313" key="11">
    <source>
        <dbReference type="Proteomes" id="UP000256269"/>
    </source>
</evidence>
<dbReference type="Proteomes" id="UP000256269">
    <property type="component" value="Unassembled WGS sequence"/>
</dbReference>
<comment type="caution">
    <text evidence="10">The sequence shown here is derived from an EMBL/GenBank/DDBJ whole genome shotgun (WGS) entry which is preliminary data.</text>
</comment>
<feature type="compositionally biased region" description="Polar residues" evidence="6">
    <location>
        <begin position="897"/>
        <end position="909"/>
    </location>
</feature>
<keyword evidence="3" id="KW-0378">Hydrolase</keyword>
<feature type="signal peptide" evidence="7">
    <location>
        <begin position="1"/>
        <end position="25"/>
    </location>
</feature>
<dbReference type="InterPro" id="IPR010259">
    <property type="entry name" value="S8pro/Inhibitor_I9"/>
</dbReference>
<accession>A0A3E0I9A9</accession>
<dbReference type="AlphaFoldDB" id="A0A3E0I9A9"/>
<dbReference type="Gene3D" id="3.30.70.80">
    <property type="entry name" value="Peptidase S8 propeptide/proteinase inhibitor I9"/>
    <property type="match status" value="1"/>
</dbReference>
<dbReference type="InterPro" id="IPR037045">
    <property type="entry name" value="S8pro/Inhibitor_I9_sf"/>
</dbReference>
<dbReference type="EMBL" id="QUNO01000001">
    <property type="protein sequence ID" value="REH55250.1"/>
    <property type="molecule type" value="Genomic_DNA"/>
</dbReference>
<evidence type="ECO:0000256" key="6">
    <source>
        <dbReference type="SAM" id="MobiDB-lite"/>
    </source>
</evidence>
<protein>
    <submittedName>
        <fullName evidence="10">Subtilisin family serine protease</fullName>
    </submittedName>
</protein>
<keyword evidence="7" id="KW-0732">Signal</keyword>
<comment type="similarity">
    <text evidence="1 5">Belongs to the peptidase S8 family.</text>
</comment>
<sequence>MRKSRAVPVVAAVFVAMIAPVQAIAATDAAVADDQAAPQNVIVVMRDQHPDLKPKVQADQRAAAVHGDQTAVVQDLATHGATDVKQFDTVSAVAAKVKPSEADRLRANADVAAVVPDLTVYQQQTRTDLKPSQQICPSDPSKPLLEPEALDLTSTTQAQSTVTGKGVKIAFLADGIDVNNPEFIRPDGSHVITDYQDFSGDGVNDSSGGGEAFGDASSLAAQGTRVYDLSTELPYSSLPKGCTIRIKGFAPGAELVGIKVFGQNGTSTSSILRGIDYAVNHDKVDILSESFGGNPYPDPDTDPVTLADKAAVAAGVTVVASTGDSGISGTIGSPASDPQIIGVGATTAMRLNAQAYGYPGWTSNDITGLSSGGPTFNGKVPDLVAPGYGGMAACTVDPRWDDCTSATQPFGGTSQSAPFVAGSAALVIQAYEQAHHGARPSPDLVKRILTGTATDLNVPADQQGAGLVNSDAAVKAALGQGGLVPSVDQISLAGQAGTSQHTSITLTNTSAKAQVVTDTSRTVGATSFTDARTVAITAPSTSDPIPAEGALAAAPISFTVPPGTPLLDTTMVWPGTKTSGQLSVILVDPSGKFVQQSYDYGFADNQYITVHNPVAGKWTAKVVWSNGRAHLQEPPLTPGSFRGNASIEFVGKKFASAGITGTPVKVIPAGGSATFDFTVPLPAKAGDITSSLQFDAVGGSHLTVPVNRRALIPTVPGQDNAFSATVIGGVGRGFGGGQGFYLDVPAGHHSLTVDLAPQDSGTPLEFYLVSPDQQILSGDTNAVEGSWQTPSTRAANGGASLTVDNPVAGRWQLLVILTNPVSGKEFSEQVGGKVRFDATSARASGLPAGTKIKSGSTVTASIDVTNAGLSGQWFFLDPRLAGQANVDLTPSAGSTSLTLPLHTSDTSPPSWLVPPHTSKLSSTVTASMPVDLDLFNNLGAPEKLAPATHRPDHAVTDTVSARQLATGTWSSDVQAVGPFPNGAPAGTAKIGASAVTAPFDPWFASDTGDFWTGQAATPVFVVAGVTRTIKITLKPTAPAGTVVHGTVYVDTFNPLVGQGSELIGIPYSYTVS</sequence>
<proteinExistence type="inferred from homology"/>
<keyword evidence="2 10" id="KW-0645">Protease</keyword>
<dbReference type="Pfam" id="PF00082">
    <property type="entry name" value="Peptidase_S8"/>
    <property type="match status" value="1"/>
</dbReference>
<dbReference type="Pfam" id="PF05922">
    <property type="entry name" value="Inhibitor_I9"/>
    <property type="match status" value="1"/>
</dbReference>
<feature type="domain" description="Inhibitor I9" evidence="9">
    <location>
        <begin position="41"/>
        <end position="121"/>
    </location>
</feature>
<dbReference type="PROSITE" id="PS00138">
    <property type="entry name" value="SUBTILASE_SER"/>
    <property type="match status" value="1"/>
</dbReference>
<dbReference type="InterPro" id="IPR036852">
    <property type="entry name" value="Peptidase_S8/S53_dom_sf"/>
</dbReference>
<dbReference type="PROSITE" id="PS51892">
    <property type="entry name" value="SUBTILASE"/>
    <property type="match status" value="1"/>
</dbReference>